<evidence type="ECO:0000313" key="3">
    <source>
        <dbReference type="Proteomes" id="UP000235672"/>
    </source>
</evidence>
<dbReference type="PANTHER" id="PTHR12242">
    <property type="entry name" value="OS02G0130600 PROTEIN-RELATED"/>
    <property type="match status" value="1"/>
</dbReference>
<keyword evidence="1" id="KW-0472">Membrane</keyword>
<organism evidence="2 3">
    <name type="scientific">Hyaloscypha hepaticicola</name>
    <dbReference type="NCBI Taxonomy" id="2082293"/>
    <lineage>
        <taxon>Eukaryota</taxon>
        <taxon>Fungi</taxon>
        <taxon>Dikarya</taxon>
        <taxon>Ascomycota</taxon>
        <taxon>Pezizomycotina</taxon>
        <taxon>Leotiomycetes</taxon>
        <taxon>Helotiales</taxon>
        <taxon>Hyaloscyphaceae</taxon>
        <taxon>Hyaloscypha</taxon>
    </lineage>
</organism>
<dbReference type="EMBL" id="KZ613478">
    <property type="protein sequence ID" value="PMD22359.1"/>
    <property type="molecule type" value="Genomic_DNA"/>
</dbReference>
<evidence type="ECO:0008006" key="4">
    <source>
        <dbReference type="Google" id="ProtNLM"/>
    </source>
</evidence>
<feature type="transmembrane region" description="Helical" evidence="1">
    <location>
        <begin position="246"/>
        <end position="268"/>
    </location>
</feature>
<keyword evidence="3" id="KW-1185">Reference proteome</keyword>
<sequence length="291" mass="33566">MASSTALLPKDRKKDDHPIFLRVCHSPWISIGQKALVGLRSLAASYLFVSFLAIINYELERNNNGLGTIFKFSNIAYFIQLLYNAIAATYTVMHLYYPHHGSQPRTFKTRMQSFFSPPRQNTSTKNRTWFSIFYTAANTFPFASAAIHWFVMVPTEHATIIPGDQTFGHGWYTTFFVLDKYAVSAVIAFVEIFFLSSIKRQEPLSAHLFGLAFLCFLYIGWAYIGYVVTDKYVWWFLDHNQVKWEFVVAGWVAFAALTEICFFIIYGITGLRELLTKRGERKSRGYQQLPQ</sequence>
<dbReference type="PANTHER" id="PTHR12242:SF1">
    <property type="entry name" value="MYND-TYPE DOMAIN-CONTAINING PROTEIN"/>
    <property type="match status" value="1"/>
</dbReference>
<dbReference type="AlphaFoldDB" id="A0A2J6Q7V8"/>
<feature type="transmembrane region" description="Helical" evidence="1">
    <location>
        <begin position="129"/>
        <end position="151"/>
    </location>
</feature>
<dbReference type="Proteomes" id="UP000235672">
    <property type="component" value="Unassembled WGS sequence"/>
</dbReference>
<feature type="transmembrane region" description="Helical" evidence="1">
    <location>
        <begin position="75"/>
        <end position="97"/>
    </location>
</feature>
<keyword evidence="1" id="KW-1133">Transmembrane helix</keyword>
<proteinExistence type="predicted"/>
<reference evidence="2 3" key="1">
    <citation type="submission" date="2016-05" db="EMBL/GenBank/DDBJ databases">
        <title>A degradative enzymes factory behind the ericoid mycorrhizal symbiosis.</title>
        <authorList>
            <consortium name="DOE Joint Genome Institute"/>
            <person name="Martino E."/>
            <person name="Morin E."/>
            <person name="Grelet G."/>
            <person name="Kuo A."/>
            <person name="Kohler A."/>
            <person name="Daghino S."/>
            <person name="Barry K."/>
            <person name="Choi C."/>
            <person name="Cichocki N."/>
            <person name="Clum A."/>
            <person name="Copeland A."/>
            <person name="Hainaut M."/>
            <person name="Haridas S."/>
            <person name="Labutti K."/>
            <person name="Lindquist E."/>
            <person name="Lipzen A."/>
            <person name="Khouja H.-R."/>
            <person name="Murat C."/>
            <person name="Ohm R."/>
            <person name="Olson A."/>
            <person name="Spatafora J."/>
            <person name="Veneault-Fourrey C."/>
            <person name="Henrissat B."/>
            <person name="Grigoriev I."/>
            <person name="Martin F."/>
            <person name="Perotto S."/>
        </authorList>
    </citation>
    <scope>NUCLEOTIDE SEQUENCE [LARGE SCALE GENOMIC DNA]</scope>
    <source>
        <strain evidence="2 3">UAMH 7357</strain>
    </source>
</reference>
<feature type="transmembrane region" description="Helical" evidence="1">
    <location>
        <begin position="35"/>
        <end position="55"/>
    </location>
</feature>
<feature type="transmembrane region" description="Helical" evidence="1">
    <location>
        <begin position="171"/>
        <end position="194"/>
    </location>
</feature>
<dbReference type="STRING" id="1745343.A0A2J6Q7V8"/>
<protein>
    <recommendedName>
        <fullName evidence="4">FAR-17a/AIG1-like protein</fullName>
    </recommendedName>
</protein>
<feature type="transmembrane region" description="Helical" evidence="1">
    <location>
        <begin position="206"/>
        <end position="226"/>
    </location>
</feature>
<accession>A0A2J6Q7V8</accession>
<gene>
    <name evidence="2" type="ORF">NA56DRAFT_670422</name>
</gene>
<evidence type="ECO:0000256" key="1">
    <source>
        <dbReference type="SAM" id="Phobius"/>
    </source>
</evidence>
<evidence type="ECO:0000313" key="2">
    <source>
        <dbReference type="EMBL" id="PMD22359.1"/>
    </source>
</evidence>
<dbReference type="OrthoDB" id="5293596at2759"/>
<name>A0A2J6Q7V8_9HELO</name>
<dbReference type="GO" id="GO:0016020">
    <property type="term" value="C:membrane"/>
    <property type="evidence" value="ECO:0007669"/>
    <property type="project" value="TreeGrafter"/>
</dbReference>
<keyword evidence="1" id="KW-0812">Transmembrane</keyword>